<comment type="caution">
    <text evidence="9">The sequence shown here is derived from an EMBL/GenBank/DDBJ whole genome shotgun (WGS) entry which is preliminary data.</text>
</comment>
<dbReference type="InterPro" id="IPR003838">
    <property type="entry name" value="ABC3_permease_C"/>
</dbReference>
<dbReference type="InterPro" id="IPR050250">
    <property type="entry name" value="Macrolide_Exporter_MacB"/>
</dbReference>
<evidence type="ECO:0000313" key="10">
    <source>
        <dbReference type="Proteomes" id="UP001221208"/>
    </source>
</evidence>
<dbReference type="PANTHER" id="PTHR30572:SF18">
    <property type="entry name" value="ABC-TYPE MACROLIDE FAMILY EXPORT SYSTEM PERMEASE COMPONENT 2"/>
    <property type="match status" value="1"/>
</dbReference>
<keyword evidence="4 6" id="KW-1133">Transmembrane helix</keyword>
<feature type="transmembrane region" description="Helical" evidence="6">
    <location>
        <begin position="299"/>
        <end position="322"/>
    </location>
</feature>
<feature type="transmembrane region" description="Helical" evidence="6">
    <location>
        <begin position="693"/>
        <end position="717"/>
    </location>
</feature>
<protein>
    <submittedName>
        <fullName evidence="9">ABC transporter permease</fullName>
    </submittedName>
</protein>
<dbReference type="Proteomes" id="UP001221208">
    <property type="component" value="Unassembled WGS sequence"/>
</dbReference>
<dbReference type="Pfam" id="PF12704">
    <property type="entry name" value="MacB_PCD"/>
    <property type="match status" value="1"/>
</dbReference>
<evidence type="ECO:0000313" key="9">
    <source>
        <dbReference type="EMBL" id="MDC8757201.1"/>
    </source>
</evidence>
<keyword evidence="5 6" id="KW-0472">Membrane</keyword>
<keyword evidence="3 6" id="KW-0812">Transmembrane</keyword>
<evidence type="ECO:0000259" key="8">
    <source>
        <dbReference type="Pfam" id="PF12704"/>
    </source>
</evidence>
<accession>A0ABT5JWU6</accession>
<evidence type="ECO:0000256" key="3">
    <source>
        <dbReference type="ARBA" id="ARBA00022692"/>
    </source>
</evidence>
<dbReference type="EMBL" id="JAQQXR010000002">
    <property type="protein sequence ID" value="MDC8757201.1"/>
    <property type="molecule type" value="Genomic_DNA"/>
</dbReference>
<evidence type="ECO:0000256" key="1">
    <source>
        <dbReference type="ARBA" id="ARBA00004651"/>
    </source>
</evidence>
<dbReference type="RefSeq" id="WP_273669887.1">
    <property type="nucleotide sequence ID" value="NZ_JAQQXR010000002.1"/>
</dbReference>
<evidence type="ECO:0000256" key="6">
    <source>
        <dbReference type="SAM" id="Phobius"/>
    </source>
</evidence>
<evidence type="ECO:0000256" key="4">
    <source>
        <dbReference type="ARBA" id="ARBA00022989"/>
    </source>
</evidence>
<sequence length="816" mass="87371">MTLRNFRVGWRTLVQEPAYSLVVVVGLGVGLAAALLLLGFVRYSLQYNAHVPGVDSVYVVKQRFNVDPSAPSFDQVPLLLRAAAATAPGVASVTGYIPTRPEGNGLTVKIDGQLRSLPGLTVLPGFTEMLGLTALRGNLKLALEQPDSVVISEEAARRLFGTPEALGKTMQAEGKLLRVGAVLNTPQQNTTIPFQALVGVNSVLVDEEMRDELLSGRRGWWGKLLVRVRPGASPPAIGEALQQVVDRTPGIQNQPPEIKQRLGKRKVMELELAPLRDAYFDTKVAGNHIAAPGDRANPLVVAALAAIAVLILALASINYVNLAAVRIVRRQREVAIRKVLGAGVPQIVLQLLAESMLVALLATGLGLMLAWLALPIFSELVHRKLDSLLTASNIAMAMAIGAMLGALAAAYPAWIAIRVHPGQALGGGKPETESRQGMYLRRVLTVLQLATAMSFASLTLGIAWQTHFAMRVSAGFDAASMLIVDLPEPVRHSAVARNFIAALSAQAGGAGVAISEDAVGRHRVAWMRDMKRPSGASAAMDMKSVSANFFEQYGLRAESGRLFDPRIDREDDPVPLVLNAIAARELGFATSEAALGEEVLFTGFDGKVLHKRVVGIVPELRFGSLREAPHAVAYELWTAGTTLSVRAREPLAQLEARIQALWPRYFPDSILSMHRAADILAANYAEDARMAKLLAIATGIALAIAAFGTYVLSAYTVQRRAKEIVLRMLHGAGRADIGLLVAREIGGLTLVSAVLALPLAGVVVQRYLSFYVERAPIGYWPLLIALAATSAIASCAVARHVWVAMRMRPAAPLYGG</sequence>
<comment type="subcellular location">
    <subcellularLocation>
        <location evidence="1">Cell membrane</location>
        <topology evidence="1">Multi-pass membrane protein</topology>
    </subcellularLocation>
</comment>
<dbReference type="PANTHER" id="PTHR30572">
    <property type="entry name" value="MEMBRANE COMPONENT OF TRANSPORTER-RELATED"/>
    <property type="match status" value="1"/>
</dbReference>
<evidence type="ECO:0000256" key="5">
    <source>
        <dbReference type="ARBA" id="ARBA00023136"/>
    </source>
</evidence>
<feature type="transmembrane region" description="Helical" evidence="6">
    <location>
        <begin position="394"/>
        <end position="417"/>
    </location>
</feature>
<dbReference type="Pfam" id="PF02687">
    <property type="entry name" value="FtsX"/>
    <property type="match status" value="2"/>
</dbReference>
<gene>
    <name evidence="9" type="ORF">OIK44_06310</name>
</gene>
<name>A0ABT5JWU6_9BURK</name>
<feature type="transmembrane region" description="Helical" evidence="6">
    <location>
        <begin position="21"/>
        <end position="41"/>
    </location>
</feature>
<proteinExistence type="predicted"/>
<feature type="transmembrane region" description="Helical" evidence="6">
    <location>
        <begin position="347"/>
        <end position="374"/>
    </location>
</feature>
<dbReference type="InterPro" id="IPR025857">
    <property type="entry name" value="MacB_PCD"/>
</dbReference>
<feature type="transmembrane region" description="Helical" evidence="6">
    <location>
        <begin position="777"/>
        <end position="798"/>
    </location>
</feature>
<feature type="transmembrane region" description="Helical" evidence="6">
    <location>
        <begin position="443"/>
        <end position="464"/>
    </location>
</feature>
<feature type="domain" description="ABC3 transporter permease C-terminal" evidence="7">
    <location>
        <begin position="696"/>
        <end position="807"/>
    </location>
</feature>
<keyword evidence="10" id="KW-1185">Reference proteome</keyword>
<keyword evidence="2" id="KW-1003">Cell membrane</keyword>
<organism evidence="9 10">
    <name type="scientific">Janthinobacterium fluminis</name>
    <dbReference type="NCBI Taxonomy" id="2987524"/>
    <lineage>
        <taxon>Bacteria</taxon>
        <taxon>Pseudomonadati</taxon>
        <taxon>Pseudomonadota</taxon>
        <taxon>Betaproteobacteria</taxon>
        <taxon>Burkholderiales</taxon>
        <taxon>Oxalobacteraceae</taxon>
        <taxon>Janthinobacterium</taxon>
    </lineage>
</organism>
<evidence type="ECO:0000256" key="2">
    <source>
        <dbReference type="ARBA" id="ARBA00022475"/>
    </source>
</evidence>
<evidence type="ECO:0000259" key="7">
    <source>
        <dbReference type="Pfam" id="PF02687"/>
    </source>
</evidence>
<feature type="domain" description="MacB-like periplasmic core" evidence="8">
    <location>
        <begin position="20"/>
        <end position="243"/>
    </location>
</feature>
<feature type="transmembrane region" description="Helical" evidence="6">
    <location>
        <begin position="737"/>
        <end position="757"/>
    </location>
</feature>
<feature type="domain" description="ABC3 transporter permease C-terminal" evidence="7">
    <location>
        <begin position="306"/>
        <end position="420"/>
    </location>
</feature>
<reference evidence="9 10" key="1">
    <citation type="submission" date="2022-10" db="EMBL/GenBank/DDBJ databases">
        <title>Janthinobacterium sp. hw3 Genome sequencing.</title>
        <authorList>
            <person name="Park S."/>
        </authorList>
    </citation>
    <scope>NUCLEOTIDE SEQUENCE [LARGE SCALE GENOMIC DNA]</scope>
    <source>
        <strain evidence="10">hw3</strain>
    </source>
</reference>